<organism evidence="9 10">
    <name type="scientific">Streptomyces hoynatensis</name>
    <dbReference type="NCBI Taxonomy" id="1141874"/>
    <lineage>
        <taxon>Bacteria</taxon>
        <taxon>Bacillati</taxon>
        <taxon>Actinomycetota</taxon>
        <taxon>Actinomycetes</taxon>
        <taxon>Kitasatosporales</taxon>
        <taxon>Streptomycetaceae</taxon>
        <taxon>Streptomyces</taxon>
    </lineage>
</organism>
<dbReference type="GO" id="GO:0031179">
    <property type="term" value="P:peptide modification"/>
    <property type="evidence" value="ECO:0007669"/>
    <property type="project" value="InterPro"/>
</dbReference>
<sequence length="886" mass="90974">MPGWEGRDGRDGWDGEELVRRALAAAGSPDGARPGAHAGGTESTGGTGGTGQAGYAVHAGQDWVTVAPAGVPLPAHGWKLHVSSRAATFPALAARLLPWLLAERCHFKLARSEEVLARMNGGRPAPAGVGKAVTVYPPASRVRRLGLDLAELTRGHAGPRVLSDRRVAPDAPVYYRYGPFAPRWYAGERGSLAIGVPGPDGAWFDGVATLDYRQPPWARDPFGGDAAAEPETLGGRYRVTRGIYQAAHGNVFRAVDLSRGRGVVVKQARAHVAENRAGGDARARLRNERRVLAACRGVPGTAAFLDHFAHGEDEFLVTEDVGSTNLLHHVRLHGALPPAALRALAGELAGTLAALHRAGVIVRDLTPRNVVLGHGRAHLVDFGLAALDGRYFPGGTPGFVPPEQLAGRPPRPADDCFALGMTLGFAATGMTPPAEIPGRDLAARRMLQSLAARPPGAAREAALRAVGGLLDADPARAAGTLAELALGAWPAGHGAGWAPPPPPAVGPRTAAALRDRVLDLLLTRLAARRTAEAEGTIDAVDAGVYTGSAGIGLELLHHLGHPGVAEALPGLVAHARRAAGRVGLAEGLLAGTTGIGLFLARAAAAGFPAAPVTPAAPPEPHDDVFSGTAGVGLGALLLADVTGDPGPLARAVRRAEDLLAREAPRLGVTADTGLPPGAGVDPTFGYAHGSAGIADFLTGLAARTGDPELTRAALTAARRLAARAEALTAAAWRPSAVPVTASWCQGLAGAVRALRHASSVLDAPELGRTARAAAAACAAWVPRMENLGQCCGAAGVGGALLDLAADEGGERWREAAEGVVRHLLVRSHGPDEAPAMISLEGQDAPLSFGMGYAGLLSFLRRFDLPGACDPLSPAGRWSPPPPAPPR</sequence>
<dbReference type="Pfam" id="PF05147">
    <property type="entry name" value="LANC_like"/>
    <property type="match status" value="1"/>
</dbReference>
<evidence type="ECO:0000256" key="3">
    <source>
        <dbReference type="ARBA" id="ARBA00022679"/>
    </source>
</evidence>
<accession>A0A3A9YZC9</accession>
<dbReference type="OrthoDB" id="1492512at2"/>
<dbReference type="PROSITE" id="PS50011">
    <property type="entry name" value="PROTEIN_KINASE_DOM"/>
    <property type="match status" value="1"/>
</dbReference>
<reference evidence="9 10" key="1">
    <citation type="journal article" date="2014" name="Int. J. Syst. Evol. Microbiol.">
        <title>Streptomyces hoynatensis sp. nov., isolated from deep marine sediment.</title>
        <authorList>
            <person name="Veyisoglu A."/>
            <person name="Sahin N."/>
        </authorList>
    </citation>
    <scope>NUCLEOTIDE SEQUENCE [LARGE SCALE GENOMIC DNA]</scope>
    <source>
        <strain evidence="9 10">KCTC 29097</strain>
    </source>
</reference>
<dbReference type="InterPro" id="IPR012341">
    <property type="entry name" value="6hp_glycosidase-like_sf"/>
</dbReference>
<evidence type="ECO:0000256" key="5">
    <source>
        <dbReference type="ARBA" id="ARBA00022777"/>
    </source>
</evidence>
<feature type="domain" description="Protein kinase" evidence="8">
    <location>
        <begin position="237"/>
        <end position="490"/>
    </location>
</feature>
<keyword evidence="5" id="KW-0418">Kinase</keyword>
<evidence type="ECO:0000256" key="2">
    <source>
        <dbReference type="ARBA" id="ARBA00022527"/>
    </source>
</evidence>
<dbReference type="PANTHER" id="PTHR43289:SF6">
    <property type="entry name" value="SERINE_THREONINE-PROTEIN KINASE NEKL-3"/>
    <property type="match status" value="1"/>
</dbReference>
<dbReference type="Pfam" id="PF00069">
    <property type="entry name" value="Pkinase"/>
    <property type="match status" value="1"/>
</dbReference>
<keyword evidence="6" id="KW-0067">ATP-binding</keyword>
<keyword evidence="2" id="KW-0723">Serine/threonine-protein kinase</keyword>
<dbReference type="Pfam" id="PF25816">
    <property type="entry name" value="RamC_N"/>
    <property type="match status" value="1"/>
</dbReference>
<name>A0A3A9YZC9_9ACTN</name>
<dbReference type="Proteomes" id="UP000272474">
    <property type="component" value="Unassembled WGS sequence"/>
</dbReference>
<evidence type="ECO:0000313" key="9">
    <source>
        <dbReference type="EMBL" id="RKN41305.1"/>
    </source>
</evidence>
<keyword evidence="4" id="KW-0547">Nucleotide-binding</keyword>
<dbReference type="SMART" id="SM00220">
    <property type="entry name" value="S_TKc"/>
    <property type="match status" value="1"/>
</dbReference>
<evidence type="ECO:0000256" key="1">
    <source>
        <dbReference type="ARBA" id="ARBA00012513"/>
    </source>
</evidence>
<dbReference type="InterPro" id="IPR000719">
    <property type="entry name" value="Prot_kinase_dom"/>
</dbReference>
<dbReference type="InterPro" id="IPR057929">
    <property type="entry name" value="RamC_N"/>
</dbReference>
<evidence type="ECO:0000259" key="8">
    <source>
        <dbReference type="PROSITE" id="PS50011"/>
    </source>
</evidence>
<dbReference type="InterPro" id="IPR011009">
    <property type="entry name" value="Kinase-like_dom_sf"/>
</dbReference>
<dbReference type="SMART" id="SM01260">
    <property type="entry name" value="LANC_like"/>
    <property type="match status" value="1"/>
</dbReference>
<keyword evidence="10" id="KW-1185">Reference proteome</keyword>
<evidence type="ECO:0000256" key="4">
    <source>
        <dbReference type="ARBA" id="ARBA00022741"/>
    </source>
</evidence>
<dbReference type="GO" id="GO:0004674">
    <property type="term" value="F:protein serine/threonine kinase activity"/>
    <property type="evidence" value="ECO:0007669"/>
    <property type="project" value="UniProtKB-KW"/>
</dbReference>
<dbReference type="Gene3D" id="1.50.10.10">
    <property type="match status" value="1"/>
</dbReference>
<comment type="caution">
    <text evidence="9">The sequence shown here is derived from an EMBL/GenBank/DDBJ whole genome shotgun (WGS) entry which is preliminary data.</text>
</comment>
<dbReference type="EC" id="2.7.11.1" evidence="1"/>
<dbReference type="Gene3D" id="3.30.200.20">
    <property type="entry name" value="Phosphorylase Kinase, domain 1"/>
    <property type="match status" value="1"/>
</dbReference>
<dbReference type="PANTHER" id="PTHR43289">
    <property type="entry name" value="MITOGEN-ACTIVATED PROTEIN KINASE KINASE KINASE 20-RELATED"/>
    <property type="match status" value="1"/>
</dbReference>
<proteinExistence type="predicted"/>
<dbReference type="SUPFAM" id="SSF158745">
    <property type="entry name" value="LanC-like"/>
    <property type="match status" value="1"/>
</dbReference>
<evidence type="ECO:0000256" key="6">
    <source>
        <dbReference type="ARBA" id="ARBA00022840"/>
    </source>
</evidence>
<dbReference type="GO" id="GO:0005524">
    <property type="term" value="F:ATP binding"/>
    <property type="evidence" value="ECO:0007669"/>
    <property type="project" value="UniProtKB-KW"/>
</dbReference>
<dbReference type="EMBL" id="RBAL01000008">
    <property type="protein sequence ID" value="RKN41305.1"/>
    <property type="molecule type" value="Genomic_DNA"/>
</dbReference>
<gene>
    <name evidence="9" type="ORF">D7294_16435</name>
</gene>
<feature type="region of interest" description="Disordered" evidence="7">
    <location>
        <begin position="26"/>
        <end position="53"/>
    </location>
</feature>
<dbReference type="InterPro" id="IPR007822">
    <property type="entry name" value="LANC-like"/>
</dbReference>
<dbReference type="RefSeq" id="WP_120680328.1">
    <property type="nucleotide sequence ID" value="NZ_RBAL01000008.1"/>
</dbReference>
<dbReference type="GO" id="GO:0005975">
    <property type="term" value="P:carbohydrate metabolic process"/>
    <property type="evidence" value="ECO:0007669"/>
    <property type="project" value="InterPro"/>
</dbReference>
<dbReference type="AlphaFoldDB" id="A0A3A9YZC9"/>
<protein>
    <recommendedName>
        <fullName evidence="1">non-specific serine/threonine protein kinase</fullName>
        <ecNumber evidence="1">2.7.11.1</ecNumber>
    </recommendedName>
</protein>
<dbReference type="SUPFAM" id="SSF56112">
    <property type="entry name" value="Protein kinase-like (PK-like)"/>
    <property type="match status" value="1"/>
</dbReference>
<keyword evidence="3" id="KW-0808">Transferase</keyword>
<evidence type="ECO:0000313" key="10">
    <source>
        <dbReference type="Proteomes" id="UP000272474"/>
    </source>
</evidence>
<feature type="compositionally biased region" description="Gly residues" evidence="7">
    <location>
        <begin position="42"/>
        <end position="52"/>
    </location>
</feature>
<dbReference type="Gene3D" id="1.10.510.10">
    <property type="entry name" value="Transferase(Phosphotransferase) domain 1"/>
    <property type="match status" value="1"/>
</dbReference>
<dbReference type="PRINTS" id="PR01950">
    <property type="entry name" value="LANCSUPER"/>
</dbReference>
<evidence type="ECO:0000256" key="7">
    <source>
        <dbReference type="SAM" id="MobiDB-lite"/>
    </source>
</evidence>